<name>A0A0K1Q079_9BACT</name>
<feature type="domain" description="Laminin G" evidence="2">
    <location>
        <begin position="360"/>
        <end position="528"/>
    </location>
</feature>
<reference evidence="3 4" key="1">
    <citation type="submission" date="2015-08" db="EMBL/GenBank/DDBJ databases">
        <authorList>
            <person name="Babu N.S."/>
            <person name="Beckwith C.J."/>
            <person name="Beseler K.G."/>
            <person name="Brison A."/>
            <person name="Carone J.V."/>
            <person name="Caskin T.P."/>
            <person name="Diamond M."/>
            <person name="Durham M.E."/>
            <person name="Foxe J.M."/>
            <person name="Go M."/>
            <person name="Henderson B.A."/>
            <person name="Jones I.B."/>
            <person name="McGettigan J.A."/>
            <person name="Micheletti S.J."/>
            <person name="Nasrallah M.E."/>
            <person name="Ortiz D."/>
            <person name="Piller C.R."/>
            <person name="Privatt S.R."/>
            <person name="Schneider S.L."/>
            <person name="Sharp S."/>
            <person name="Smith T.C."/>
            <person name="Stanton J.D."/>
            <person name="Ullery H.E."/>
            <person name="Wilson R.J."/>
            <person name="Serrano M.G."/>
            <person name="Buck G."/>
            <person name="Lee V."/>
            <person name="Wang Y."/>
            <person name="Carvalho R."/>
            <person name="Voegtly L."/>
            <person name="Shi R."/>
            <person name="Duckworth R."/>
            <person name="Johnson A."/>
            <person name="Loviza R."/>
            <person name="Walstead R."/>
            <person name="Shah Z."/>
            <person name="Kiflezghi M."/>
            <person name="Wade K."/>
            <person name="Ball S.L."/>
            <person name="Bradley K.W."/>
            <person name="Asai D.J."/>
            <person name="Bowman C.A."/>
            <person name="Russell D.A."/>
            <person name="Pope W.H."/>
            <person name="Jacobs-Sera D."/>
            <person name="Hendrix R.W."/>
            <person name="Hatfull G.F."/>
        </authorList>
    </citation>
    <scope>NUCLEOTIDE SEQUENCE [LARGE SCALE GENOMIC DNA]</scope>
    <source>
        <strain evidence="3 4">DSM 27648</strain>
    </source>
</reference>
<feature type="compositionally biased region" description="Low complexity" evidence="1">
    <location>
        <begin position="37"/>
        <end position="46"/>
    </location>
</feature>
<organism evidence="3 4">
    <name type="scientific">Labilithrix luteola</name>
    <dbReference type="NCBI Taxonomy" id="1391654"/>
    <lineage>
        <taxon>Bacteria</taxon>
        <taxon>Pseudomonadati</taxon>
        <taxon>Myxococcota</taxon>
        <taxon>Polyangia</taxon>
        <taxon>Polyangiales</taxon>
        <taxon>Labilitrichaceae</taxon>
        <taxon>Labilithrix</taxon>
    </lineage>
</organism>
<dbReference type="EMBL" id="CP012333">
    <property type="protein sequence ID" value="AKU99183.1"/>
    <property type="molecule type" value="Genomic_DNA"/>
</dbReference>
<dbReference type="InterPro" id="IPR013320">
    <property type="entry name" value="ConA-like_dom_sf"/>
</dbReference>
<proteinExistence type="predicted"/>
<protein>
    <recommendedName>
        <fullName evidence="2">Laminin G domain-containing protein</fullName>
    </recommendedName>
</protein>
<gene>
    <name evidence="3" type="ORF">AKJ09_05847</name>
</gene>
<dbReference type="AlphaFoldDB" id="A0A0K1Q079"/>
<dbReference type="STRING" id="1391654.AKJ09_05847"/>
<feature type="compositionally biased region" description="Acidic residues" evidence="1">
    <location>
        <begin position="47"/>
        <end position="64"/>
    </location>
</feature>
<dbReference type="RefSeq" id="WP_146650521.1">
    <property type="nucleotide sequence ID" value="NZ_CP012333.1"/>
</dbReference>
<evidence type="ECO:0000259" key="2">
    <source>
        <dbReference type="PROSITE" id="PS50025"/>
    </source>
</evidence>
<dbReference type="OrthoDB" id="9790247at2"/>
<dbReference type="Proteomes" id="UP000064967">
    <property type="component" value="Chromosome"/>
</dbReference>
<dbReference type="KEGG" id="llu:AKJ09_05847"/>
<accession>A0A0K1Q079</accession>
<dbReference type="SUPFAM" id="SSF49899">
    <property type="entry name" value="Concanavalin A-like lectins/glucanases"/>
    <property type="match status" value="1"/>
</dbReference>
<evidence type="ECO:0000313" key="3">
    <source>
        <dbReference type="EMBL" id="AKU99183.1"/>
    </source>
</evidence>
<dbReference type="CDD" id="cd00110">
    <property type="entry name" value="LamG"/>
    <property type="match status" value="1"/>
</dbReference>
<sequence>MRRLGICAVTFTVILAAACGDSDGTSIGGGEDGGSPDGSTTSSGDADVSDADVSDAGADADDAGDADVSCPMVNPCTVGAVVDGACVQSPVDDGTACDDGNACNGVDSCQAGTCTPAHPGTVGDDFEGNALDATKWKTNTAIPQGNASVVQSGGVVTLANRGYLVSAKPFDPKQGGLRVTAEWAFTSSDLDFVSILTRSDGTPGGDHSETNEGIECSLSSAGQLSVRKREASVGSGIVEASDALLFAMNEEVILEMFDDGTNVTCTARRELDNARVSVTSAFTTTFAKNHVVIHNRENADGTHTGDLDNITIEGGVSKRPFAQWTFDEAITSTALDWAGPYDGSFGSTAQRVSRASFGGAASVVGDANSYFDFGGALGALGTKNFSLAFWMKAPTPSGVYDFLGNRDSSSNGHYLGIRITETGTLNAEASGLEVAGGNLVSTVVGDGTWHHVVLRRNGETLTWFVDGAQVATGQIDGVPNISSTKHFLFGKSPFSNIYTTYATGSIDDLRLYDYDLQSCEVRNIYGTP</sequence>
<keyword evidence="4" id="KW-1185">Reference proteome</keyword>
<feature type="region of interest" description="Disordered" evidence="1">
    <location>
        <begin position="27"/>
        <end position="64"/>
    </location>
</feature>
<dbReference type="Pfam" id="PF13385">
    <property type="entry name" value="Laminin_G_3"/>
    <property type="match status" value="1"/>
</dbReference>
<dbReference type="Gene3D" id="2.60.120.200">
    <property type="match status" value="1"/>
</dbReference>
<evidence type="ECO:0000313" key="4">
    <source>
        <dbReference type="Proteomes" id="UP000064967"/>
    </source>
</evidence>
<dbReference type="PROSITE" id="PS50025">
    <property type="entry name" value="LAM_G_DOMAIN"/>
    <property type="match status" value="1"/>
</dbReference>
<feature type="compositionally biased region" description="Gly residues" evidence="1">
    <location>
        <begin position="27"/>
        <end position="36"/>
    </location>
</feature>
<evidence type="ECO:0000256" key="1">
    <source>
        <dbReference type="SAM" id="MobiDB-lite"/>
    </source>
</evidence>
<dbReference type="PROSITE" id="PS51257">
    <property type="entry name" value="PROKAR_LIPOPROTEIN"/>
    <property type="match status" value="1"/>
</dbReference>
<dbReference type="SMART" id="SM00282">
    <property type="entry name" value="LamG"/>
    <property type="match status" value="1"/>
</dbReference>
<dbReference type="InterPro" id="IPR001791">
    <property type="entry name" value="Laminin_G"/>
</dbReference>